<protein>
    <submittedName>
        <fullName evidence="5">Proteasome-associated ATPase</fullName>
    </submittedName>
</protein>
<sequence>MEEMEGDYIPRYEYERLESDYRRLMRKYEETEAYKLDLEKLVSKSRSPPLDCGFVVEKTEEGAIVNLNGALKALPYGTLTEMEINDLKSGKFVFVGRIPDRNNPSGFTIGITKVYDRMVDLEVGEIEELMQDGNEWIGKISTGKGRGKIYKRLRKDEAEMVKEGMKVGLLPGTYDIQKSYKEKAISRYEVTKNPEVSFNDIGGLKGIKQELIKSIILPMVNPDDYTKYGECSRRILMYGPPGCGKTMCAKALASALPNCEFVKIGAGELFSMWLGESEKNVRMVFEAANAKLEEGENDYGVIFFDEIDALAQERGMYTGSSGAPERVTGQLLDLLEGFHALHPHLTVIGATNRLYLIDSAFRARFDKIIEVPKPDKEAVYSIASLYAKKIPVDHYLIKEEGGEEEARLHLVKKIVGYMYSDKYVETEIGRIKRADTITGRFIAQIFNYARDKALEERTLLMLKKGVINNEDMRRMWDKEGIAEILDAGSKTKDLQKRYKRIEEIGVNMGHLKEGFDKFVERRAEEILTSGFGEMPEEETGMHF</sequence>
<evidence type="ECO:0000313" key="5">
    <source>
        <dbReference type="EMBL" id="QNO50905.1"/>
    </source>
</evidence>
<dbReference type="PANTHER" id="PTHR23077">
    <property type="entry name" value="AAA-FAMILY ATPASE"/>
    <property type="match status" value="1"/>
</dbReference>
<dbReference type="PANTHER" id="PTHR23077:SF171">
    <property type="entry name" value="NUCLEAR VALOSIN-CONTAINING PROTEIN-LIKE"/>
    <property type="match status" value="1"/>
</dbReference>
<dbReference type="Pfam" id="PF00004">
    <property type="entry name" value="AAA"/>
    <property type="match status" value="1"/>
</dbReference>
<dbReference type="InterPro" id="IPR027417">
    <property type="entry name" value="P-loop_NTPase"/>
</dbReference>
<keyword evidence="2 3" id="KW-0067">ATP-binding</keyword>
<dbReference type="EMBL" id="MT631455">
    <property type="protein sequence ID" value="QNO50905.1"/>
    <property type="molecule type" value="Genomic_DNA"/>
</dbReference>
<dbReference type="InterPro" id="IPR050168">
    <property type="entry name" value="AAA_ATPase_domain"/>
</dbReference>
<dbReference type="SUPFAM" id="SSF52540">
    <property type="entry name" value="P-loop containing nucleoside triphosphate hydrolases"/>
    <property type="match status" value="1"/>
</dbReference>
<organism evidence="5">
    <name type="scientific">Candidatus Methanophagaceae archaeon ANME-1 ERB6</name>
    <dbReference type="NCBI Taxonomy" id="2759912"/>
    <lineage>
        <taxon>Archaea</taxon>
        <taxon>Methanobacteriati</taxon>
        <taxon>Methanobacteriota</taxon>
        <taxon>Stenosarchaea group</taxon>
        <taxon>Methanomicrobia</taxon>
        <taxon>Candidatus Methanophagales</taxon>
        <taxon>Candidatus Methanophagaceae</taxon>
    </lineage>
</organism>
<comment type="similarity">
    <text evidence="3">Belongs to the AAA ATPase family.</text>
</comment>
<feature type="domain" description="AAA+ ATPase" evidence="4">
    <location>
        <begin position="231"/>
        <end position="375"/>
    </location>
</feature>
<proteinExistence type="inferred from homology"/>
<dbReference type="InterPro" id="IPR003593">
    <property type="entry name" value="AAA+_ATPase"/>
</dbReference>
<accession>A0A7G9YSC1</accession>
<dbReference type="InterPro" id="IPR003960">
    <property type="entry name" value="ATPase_AAA_CS"/>
</dbReference>
<dbReference type="GO" id="GO:0005524">
    <property type="term" value="F:ATP binding"/>
    <property type="evidence" value="ECO:0007669"/>
    <property type="project" value="UniProtKB-KW"/>
</dbReference>
<dbReference type="GO" id="GO:0016887">
    <property type="term" value="F:ATP hydrolysis activity"/>
    <property type="evidence" value="ECO:0007669"/>
    <property type="project" value="InterPro"/>
</dbReference>
<evidence type="ECO:0000256" key="1">
    <source>
        <dbReference type="ARBA" id="ARBA00022741"/>
    </source>
</evidence>
<reference evidence="5" key="1">
    <citation type="submission" date="2020-06" db="EMBL/GenBank/DDBJ databases">
        <title>Unique genomic features of the anaerobic methanotrophic archaea.</title>
        <authorList>
            <person name="Chadwick G.L."/>
            <person name="Skennerton C.T."/>
            <person name="Laso-Perez R."/>
            <person name="Leu A.O."/>
            <person name="Speth D.R."/>
            <person name="Yu H."/>
            <person name="Morgan-Lang C."/>
            <person name="Hatzenpichler R."/>
            <person name="Goudeau D."/>
            <person name="Malmstrom R."/>
            <person name="Brazelton W.J."/>
            <person name="Woyke T."/>
            <person name="Hallam S.J."/>
            <person name="Tyson G.W."/>
            <person name="Wegener G."/>
            <person name="Boetius A."/>
            <person name="Orphan V."/>
        </authorList>
    </citation>
    <scope>NUCLEOTIDE SEQUENCE</scope>
</reference>
<keyword evidence="5" id="KW-0647">Proteasome</keyword>
<dbReference type="Gene3D" id="3.40.50.300">
    <property type="entry name" value="P-loop containing nucleotide triphosphate hydrolases"/>
    <property type="match status" value="1"/>
</dbReference>
<gene>
    <name evidence="5" type="primary">mpa</name>
    <name evidence="5" type="ORF">LELLBOIK_00020</name>
</gene>
<evidence type="ECO:0000256" key="3">
    <source>
        <dbReference type="RuleBase" id="RU003651"/>
    </source>
</evidence>
<evidence type="ECO:0000259" key="4">
    <source>
        <dbReference type="SMART" id="SM00382"/>
    </source>
</evidence>
<keyword evidence="1 3" id="KW-0547">Nucleotide-binding</keyword>
<evidence type="ECO:0000256" key="2">
    <source>
        <dbReference type="ARBA" id="ARBA00022840"/>
    </source>
</evidence>
<dbReference type="InterPro" id="IPR003959">
    <property type="entry name" value="ATPase_AAA_core"/>
</dbReference>
<dbReference type="GO" id="GO:0000502">
    <property type="term" value="C:proteasome complex"/>
    <property type="evidence" value="ECO:0007669"/>
    <property type="project" value="UniProtKB-KW"/>
</dbReference>
<dbReference type="PROSITE" id="PS00674">
    <property type="entry name" value="AAA"/>
    <property type="match status" value="1"/>
</dbReference>
<dbReference type="AlphaFoldDB" id="A0A7G9YSC1"/>
<dbReference type="SMART" id="SM00382">
    <property type="entry name" value="AAA"/>
    <property type="match status" value="1"/>
</dbReference>
<name>A0A7G9YSC1_9EURY</name>